<proteinExistence type="predicted"/>
<name>A0A423XF42_9PEZI</name>
<dbReference type="Proteomes" id="UP000285146">
    <property type="component" value="Unassembled WGS sequence"/>
</dbReference>
<dbReference type="EMBL" id="LKEB01000012">
    <property type="protein sequence ID" value="ROW14796.1"/>
    <property type="molecule type" value="Genomic_DNA"/>
</dbReference>
<comment type="caution">
    <text evidence="1">The sequence shown here is derived from an EMBL/GenBank/DDBJ whole genome shotgun (WGS) entry which is preliminary data.</text>
</comment>
<evidence type="ECO:0000313" key="1">
    <source>
        <dbReference type="EMBL" id="ROW14796.1"/>
    </source>
</evidence>
<accession>A0A423XF42</accession>
<protein>
    <submittedName>
        <fullName evidence="1">Uncharacterized protein</fullName>
    </submittedName>
</protein>
<evidence type="ECO:0000313" key="2">
    <source>
        <dbReference type="Proteomes" id="UP000285146"/>
    </source>
</evidence>
<dbReference type="InParanoid" id="A0A423XF42"/>
<gene>
    <name evidence="1" type="ORF">VPNG_03719</name>
</gene>
<dbReference type="AlphaFoldDB" id="A0A423XF42"/>
<sequence>MAIAYYRDLDLCGEEFDIPAALMEYLFYELLPKLDADDRADASNFTNYEKGSTVKEITSHKGGIEVKEIRAQLAGLAGVD</sequence>
<reference evidence="1 2" key="1">
    <citation type="submission" date="2015-09" db="EMBL/GenBank/DDBJ databases">
        <title>Host preference determinants of Valsa canker pathogens revealed by comparative genomics.</title>
        <authorList>
            <person name="Yin Z."/>
            <person name="Huang L."/>
        </authorList>
    </citation>
    <scope>NUCLEOTIDE SEQUENCE [LARGE SCALE GENOMIC DNA]</scope>
    <source>
        <strain evidence="1 2">SXYLt</strain>
    </source>
</reference>
<organism evidence="1 2">
    <name type="scientific">Cytospora leucostoma</name>
    <dbReference type="NCBI Taxonomy" id="1230097"/>
    <lineage>
        <taxon>Eukaryota</taxon>
        <taxon>Fungi</taxon>
        <taxon>Dikarya</taxon>
        <taxon>Ascomycota</taxon>
        <taxon>Pezizomycotina</taxon>
        <taxon>Sordariomycetes</taxon>
        <taxon>Sordariomycetidae</taxon>
        <taxon>Diaporthales</taxon>
        <taxon>Cytosporaceae</taxon>
        <taxon>Cytospora</taxon>
    </lineage>
</organism>
<keyword evidence="2" id="KW-1185">Reference proteome</keyword>